<organism evidence="1 2">
    <name type="scientific">Saprolegnia diclina (strain VS20)</name>
    <dbReference type="NCBI Taxonomy" id="1156394"/>
    <lineage>
        <taxon>Eukaryota</taxon>
        <taxon>Sar</taxon>
        <taxon>Stramenopiles</taxon>
        <taxon>Oomycota</taxon>
        <taxon>Saprolegniomycetes</taxon>
        <taxon>Saprolegniales</taxon>
        <taxon>Saprolegniaceae</taxon>
        <taxon>Saprolegnia</taxon>
    </lineage>
</organism>
<dbReference type="OrthoDB" id="77388at2759"/>
<evidence type="ECO:0000313" key="2">
    <source>
        <dbReference type="Proteomes" id="UP000030762"/>
    </source>
</evidence>
<name>T0RC85_SAPDV</name>
<proteinExistence type="predicted"/>
<dbReference type="Proteomes" id="UP000030762">
    <property type="component" value="Unassembled WGS sequence"/>
</dbReference>
<protein>
    <submittedName>
        <fullName evidence="1">Uncharacterized protein</fullName>
    </submittedName>
</protein>
<dbReference type="OMA" id="RVCGIKT"/>
<dbReference type="RefSeq" id="XP_008619404.1">
    <property type="nucleotide sequence ID" value="XM_008621182.1"/>
</dbReference>
<accession>T0RC85</accession>
<gene>
    <name evidence="1" type="ORF">SDRG_15019</name>
</gene>
<dbReference type="InParanoid" id="T0RC85"/>
<dbReference type="EMBL" id="JH767213">
    <property type="protein sequence ID" value="EQC27217.1"/>
    <property type="molecule type" value="Genomic_DNA"/>
</dbReference>
<sequence length="206" mass="21949">MPLQPTSRGSGKTLPAVGGNYIVQYDGSSSTFFLQWINSQSQPSSEKTGLTTVDQLSTDGTNICATFSSTTKCGTLRLNNGNRVWKTTTNNFLSTAMTANSMTMFGLNNNKNLNRAAVAGITSGTVSWSLVTAPAFTKIAYDGKRVCGIKTDQSIVCTTSNLTSLMPPTWSAPLPQSNWKSLALSNDNIYAVSSTNSVQRIAAPIL</sequence>
<dbReference type="AlphaFoldDB" id="T0RC85"/>
<reference evidence="1 2" key="1">
    <citation type="submission" date="2012-04" db="EMBL/GenBank/DDBJ databases">
        <title>The Genome Sequence of Saprolegnia declina VS20.</title>
        <authorList>
            <consortium name="The Broad Institute Genome Sequencing Platform"/>
            <person name="Russ C."/>
            <person name="Nusbaum C."/>
            <person name="Tyler B."/>
            <person name="van West P."/>
            <person name="Dieguez-Uribeondo J."/>
            <person name="de Bruijn I."/>
            <person name="Tripathy S."/>
            <person name="Jiang R."/>
            <person name="Young S.K."/>
            <person name="Zeng Q."/>
            <person name="Gargeya S."/>
            <person name="Fitzgerald M."/>
            <person name="Haas B."/>
            <person name="Abouelleil A."/>
            <person name="Alvarado L."/>
            <person name="Arachchi H.M."/>
            <person name="Berlin A."/>
            <person name="Chapman S.B."/>
            <person name="Goldberg J."/>
            <person name="Griggs A."/>
            <person name="Gujja S."/>
            <person name="Hansen M."/>
            <person name="Howarth C."/>
            <person name="Imamovic A."/>
            <person name="Larimer J."/>
            <person name="McCowen C."/>
            <person name="Montmayeur A."/>
            <person name="Murphy C."/>
            <person name="Neiman D."/>
            <person name="Pearson M."/>
            <person name="Priest M."/>
            <person name="Roberts A."/>
            <person name="Saif S."/>
            <person name="Shea T."/>
            <person name="Sisk P."/>
            <person name="Sykes S."/>
            <person name="Wortman J."/>
            <person name="Nusbaum C."/>
            <person name="Birren B."/>
        </authorList>
    </citation>
    <scope>NUCLEOTIDE SEQUENCE [LARGE SCALE GENOMIC DNA]</scope>
    <source>
        <strain evidence="1 2">VS20</strain>
    </source>
</reference>
<keyword evidence="2" id="KW-1185">Reference proteome</keyword>
<dbReference type="VEuPathDB" id="FungiDB:SDRG_15019"/>
<evidence type="ECO:0000313" key="1">
    <source>
        <dbReference type="EMBL" id="EQC27217.1"/>
    </source>
</evidence>
<dbReference type="GeneID" id="19955746"/>